<gene>
    <name evidence="6" type="ORF">G6034_04815</name>
</gene>
<keyword evidence="2" id="KW-0813">Transport</keyword>
<dbReference type="CDD" id="cd03230">
    <property type="entry name" value="ABC_DR_subfamily_A"/>
    <property type="match status" value="1"/>
</dbReference>
<sequence>MNAALEAVGLTKAYKGRRVLDAVKLTVEEGSVFGFLGPNGAGKTTTLRLATGLARPTSGTIRLLGQDVSAAGNALRAQLGFLPDVPAFYPWMTAQEFLHFSGDLFGLDRQVLRQRTRMLLDTAGLNGVTGRIGGYSRGMRQRLGIAQALINAPRLLLLDEPTSALDPIGRKDVLELINSLRGRTTVFFSTHILGDVERVCDSVAILDRGRVLTQAPIHELKARYGGHKILLEVTEGADGLASAIAQRPWAVSVARGDAASIEVTVSDVHRAQHEIPGLVSDLHAGLVRLEAGEMGLEEVFVALVGRPKA</sequence>
<dbReference type="Proteomes" id="UP000543556">
    <property type="component" value="Unassembled WGS sequence"/>
</dbReference>
<dbReference type="AlphaFoldDB" id="A0A7Y7LZ45"/>
<feature type="domain" description="ABC transporter" evidence="5">
    <location>
        <begin position="5"/>
        <end position="233"/>
    </location>
</feature>
<keyword evidence="4 6" id="KW-0067">ATP-binding</keyword>
<dbReference type="PANTHER" id="PTHR43335">
    <property type="entry name" value="ABC TRANSPORTER, ATP-BINDING PROTEIN"/>
    <property type="match status" value="1"/>
</dbReference>
<evidence type="ECO:0000256" key="4">
    <source>
        <dbReference type="ARBA" id="ARBA00022840"/>
    </source>
</evidence>
<comment type="similarity">
    <text evidence="1">Belongs to the ABC transporter superfamily.</text>
</comment>
<organism evidence="6 7">
    <name type="scientific">Arthrobacter wenxiniae</name>
    <dbReference type="NCBI Taxonomy" id="2713570"/>
    <lineage>
        <taxon>Bacteria</taxon>
        <taxon>Bacillati</taxon>
        <taxon>Actinomycetota</taxon>
        <taxon>Actinomycetes</taxon>
        <taxon>Micrococcales</taxon>
        <taxon>Micrococcaceae</taxon>
        <taxon>Arthrobacter</taxon>
    </lineage>
</organism>
<protein>
    <submittedName>
        <fullName evidence="6">ABC transporter ATP-binding protein</fullName>
    </submittedName>
</protein>
<evidence type="ECO:0000259" key="5">
    <source>
        <dbReference type="PROSITE" id="PS50893"/>
    </source>
</evidence>
<proteinExistence type="inferred from homology"/>
<accession>A0A7Y7LZ45</accession>
<dbReference type="EMBL" id="JAAMFM010000004">
    <property type="protein sequence ID" value="NVM94241.1"/>
    <property type="molecule type" value="Genomic_DNA"/>
</dbReference>
<dbReference type="InterPro" id="IPR003439">
    <property type="entry name" value="ABC_transporter-like_ATP-bd"/>
</dbReference>
<comment type="caution">
    <text evidence="6">The sequence shown here is derived from an EMBL/GenBank/DDBJ whole genome shotgun (WGS) entry which is preliminary data.</text>
</comment>
<dbReference type="Gene3D" id="3.40.50.300">
    <property type="entry name" value="P-loop containing nucleotide triphosphate hydrolases"/>
    <property type="match status" value="1"/>
</dbReference>
<name>A0A7Y7LZ45_9MICC</name>
<dbReference type="GO" id="GO:0005524">
    <property type="term" value="F:ATP binding"/>
    <property type="evidence" value="ECO:0007669"/>
    <property type="project" value="UniProtKB-KW"/>
</dbReference>
<dbReference type="PANTHER" id="PTHR43335:SF4">
    <property type="entry name" value="ABC TRANSPORTER, ATP-BINDING PROTEIN"/>
    <property type="match status" value="1"/>
</dbReference>
<dbReference type="RefSeq" id="WP_176633962.1">
    <property type="nucleotide sequence ID" value="NZ_JAAMFM010000004.1"/>
</dbReference>
<dbReference type="SMART" id="SM00382">
    <property type="entry name" value="AAA"/>
    <property type="match status" value="1"/>
</dbReference>
<dbReference type="SUPFAM" id="SSF52540">
    <property type="entry name" value="P-loop containing nucleoside triphosphate hydrolases"/>
    <property type="match status" value="1"/>
</dbReference>
<keyword evidence="3" id="KW-0547">Nucleotide-binding</keyword>
<evidence type="ECO:0000256" key="2">
    <source>
        <dbReference type="ARBA" id="ARBA00022448"/>
    </source>
</evidence>
<dbReference type="InterPro" id="IPR003593">
    <property type="entry name" value="AAA+_ATPase"/>
</dbReference>
<evidence type="ECO:0000313" key="7">
    <source>
        <dbReference type="Proteomes" id="UP000543556"/>
    </source>
</evidence>
<dbReference type="Pfam" id="PF00005">
    <property type="entry name" value="ABC_tran"/>
    <property type="match status" value="1"/>
</dbReference>
<dbReference type="InterPro" id="IPR027417">
    <property type="entry name" value="P-loop_NTPase"/>
</dbReference>
<evidence type="ECO:0000256" key="1">
    <source>
        <dbReference type="ARBA" id="ARBA00005417"/>
    </source>
</evidence>
<dbReference type="PROSITE" id="PS50893">
    <property type="entry name" value="ABC_TRANSPORTER_2"/>
    <property type="match status" value="1"/>
</dbReference>
<keyword evidence="7" id="KW-1185">Reference proteome</keyword>
<reference evidence="6 7" key="1">
    <citation type="submission" date="2020-02" db="EMBL/GenBank/DDBJ databases">
        <title>Genome sequence of strain AETb3-4.</title>
        <authorList>
            <person name="Gao J."/>
            <person name="Zhang X."/>
        </authorList>
    </citation>
    <scope>NUCLEOTIDE SEQUENCE [LARGE SCALE GENOMIC DNA]</scope>
    <source>
        <strain evidence="6 7">AETb3-4</strain>
    </source>
</reference>
<evidence type="ECO:0000256" key="3">
    <source>
        <dbReference type="ARBA" id="ARBA00022741"/>
    </source>
</evidence>
<dbReference type="GO" id="GO:0016887">
    <property type="term" value="F:ATP hydrolysis activity"/>
    <property type="evidence" value="ECO:0007669"/>
    <property type="project" value="InterPro"/>
</dbReference>
<evidence type="ECO:0000313" key="6">
    <source>
        <dbReference type="EMBL" id="NVM94241.1"/>
    </source>
</evidence>